<feature type="region of interest" description="Disordered" evidence="1">
    <location>
        <begin position="576"/>
        <end position="604"/>
    </location>
</feature>
<keyword evidence="2" id="KW-0812">Transmembrane</keyword>
<evidence type="ECO:0000313" key="4">
    <source>
        <dbReference type="Proteomes" id="UP000308267"/>
    </source>
</evidence>
<proteinExistence type="predicted"/>
<dbReference type="AlphaFoldDB" id="A0A4S2LU18"/>
<evidence type="ECO:0000256" key="2">
    <source>
        <dbReference type="SAM" id="Phobius"/>
    </source>
</evidence>
<reference evidence="3 4" key="1">
    <citation type="journal article" date="2019" name="BMC Genomics">
        <title>New insights from Opisthorchis felineus genome: update on genomics of the epidemiologically important liver flukes.</title>
        <authorList>
            <person name="Ershov N.I."/>
            <person name="Mordvinov V.A."/>
            <person name="Prokhortchouk E.B."/>
            <person name="Pakharukova M.Y."/>
            <person name="Gunbin K.V."/>
            <person name="Ustyantsev K."/>
            <person name="Genaev M.A."/>
            <person name="Blinov A.G."/>
            <person name="Mazur A."/>
            <person name="Boulygina E."/>
            <person name="Tsygankova S."/>
            <person name="Khrameeva E."/>
            <person name="Chekanov N."/>
            <person name="Fan G."/>
            <person name="Xiao A."/>
            <person name="Zhang H."/>
            <person name="Xu X."/>
            <person name="Yang H."/>
            <person name="Solovyev V."/>
            <person name="Lee S.M."/>
            <person name="Liu X."/>
            <person name="Afonnikov D.A."/>
            <person name="Skryabin K.G."/>
        </authorList>
    </citation>
    <scope>NUCLEOTIDE SEQUENCE [LARGE SCALE GENOMIC DNA]</scope>
    <source>
        <strain evidence="3">AK-0245</strain>
        <tissue evidence="3">Whole organism</tissue>
    </source>
</reference>
<comment type="caution">
    <text evidence="3">The sequence shown here is derived from an EMBL/GenBank/DDBJ whole genome shotgun (WGS) entry which is preliminary data.</text>
</comment>
<feature type="transmembrane region" description="Helical" evidence="2">
    <location>
        <begin position="254"/>
        <end position="273"/>
    </location>
</feature>
<dbReference type="Pfam" id="PF04087">
    <property type="entry name" value="DUF389"/>
    <property type="match status" value="1"/>
</dbReference>
<keyword evidence="4" id="KW-1185">Reference proteome</keyword>
<evidence type="ECO:0000256" key="1">
    <source>
        <dbReference type="SAM" id="MobiDB-lite"/>
    </source>
</evidence>
<evidence type="ECO:0008006" key="5">
    <source>
        <dbReference type="Google" id="ProtNLM"/>
    </source>
</evidence>
<evidence type="ECO:0000313" key="3">
    <source>
        <dbReference type="EMBL" id="TGZ67320.1"/>
    </source>
</evidence>
<dbReference type="OrthoDB" id="543859at2759"/>
<keyword evidence="2" id="KW-0472">Membrane</keyword>
<keyword evidence="2" id="KW-1133">Transmembrane helix</keyword>
<feature type="compositionally biased region" description="Polar residues" evidence="1">
    <location>
        <begin position="590"/>
        <end position="600"/>
    </location>
</feature>
<organism evidence="3 4">
    <name type="scientific">Opisthorchis felineus</name>
    <dbReference type="NCBI Taxonomy" id="147828"/>
    <lineage>
        <taxon>Eukaryota</taxon>
        <taxon>Metazoa</taxon>
        <taxon>Spiralia</taxon>
        <taxon>Lophotrochozoa</taxon>
        <taxon>Platyhelminthes</taxon>
        <taxon>Trematoda</taxon>
        <taxon>Digenea</taxon>
        <taxon>Opisthorchiida</taxon>
        <taxon>Opisthorchiata</taxon>
        <taxon>Opisthorchiidae</taxon>
        <taxon>Opisthorchis</taxon>
    </lineage>
</organism>
<sequence>MACLIRVVGPVHQKNPPKEANDGQDSDTHLTSMELSMEEAVQQILDEESITTDTWSTSRNGQFFKVEFSVIGEDKIESILDRLAFFNVGKTVDSSIMVIEPTAFLRKRERPPKTGHVSQVGIQEFLRSLKSRLCVAQVYNEIKQRGRFDMNYLCNLICAAVVADIALVTNSAGVVFASMLLSPLMDPIMCILFGLTLREPHMLKTGARNTAISLLFCVLLGLSFGYIAHSVSNFERITPYPTGEMKMRGQADSFIASMLVASFSGISVAFATLSKRVAALIGNAISLSLLPPAVNSGQLLLLSLLALTQKPEVDVIWTTNSTDIFHDSVIRQCRYPWIRNYKFIYVKDECHAAREFALLSACSFLLVTMNILLILVTGYSVNKLKDMAPRSFTDETVRRFYQKDVPEVIGNYDCLHKLDAGDLATRAYKEYLRVNQINPDQLSAEESKQIASDYCAVMQGVGRDQHIRTITTESGQEASQFLQSFIQRSEILAEGEVARIHGYPFGRPISDRNGSLAGSLPTGVYNNHHTIACNDFLFNNLSLGEIRGLRAFSATETLVNKPAALRRLRQLERLGERDDENAESVEMRHNPSSGLSVCSSQDQAQQQQVGKFHVVPTQLSMDRMESAGEGEEIENV</sequence>
<feature type="transmembrane region" description="Helical" evidence="2">
    <location>
        <begin position="209"/>
        <end position="228"/>
    </location>
</feature>
<feature type="transmembrane region" description="Helical" evidence="2">
    <location>
        <begin position="175"/>
        <end position="197"/>
    </location>
</feature>
<dbReference type="PANTHER" id="PTHR20992">
    <property type="entry name" value="AT15442P-RELATED"/>
    <property type="match status" value="1"/>
</dbReference>
<gene>
    <name evidence="3" type="ORF">CRM22_004867</name>
</gene>
<accession>A0A4S2LU18</accession>
<dbReference type="PANTHER" id="PTHR20992:SF9">
    <property type="entry name" value="AT15442P-RELATED"/>
    <property type="match status" value="1"/>
</dbReference>
<dbReference type="Proteomes" id="UP000308267">
    <property type="component" value="Unassembled WGS sequence"/>
</dbReference>
<name>A0A4S2LU18_OPIFE</name>
<dbReference type="InterPro" id="IPR005240">
    <property type="entry name" value="DUF389"/>
</dbReference>
<dbReference type="EMBL" id="SJOL01006421">
    <property type="protein sequence ID" value="TGZ67320.1"/>
    <property type="molecule type" value="Genomic_DNA"/>
</dbReference>
<feature type="transmembrane region" description="Helical" evidence="2">
    <location>
        <begin position="152"/>
        <end position="169"/>
    </location>
</feature>
<protein>
    <recommendedName>
        <fullName evidence="5">DUF389 domain-containing protein</fullName>
    </recommendedName>
</protein>
<feature type="transmembrane region" description="Helical" evidence="2">
    <location>
        <begin position="356"/>
        <end position="381"/>
    </location>
</feature>